<evidence type="ECO:0000313" key="5">
    <source>
        <dbReference type="Proteomes" id="UP000509667"/>
    </source>
</evidence>
<dbReference type="OrthoDB" id="27447at2157"/>
<dbReference type="RefSeq" id="WP_179911064.1">
    <property type="nucleotide sequence ID" value="NZ_CP058910.1"/>
</dbReference>
<dbReference type="Proteomes" id="UP000509667">
    <property type="component" value="Chromosome"/>
</dbReference>
<dbReference type="EMBL" id="CP058910">
    <property type="protein sequence ID" value="QLH77134.1"/>
    <property type="molecule type" value="Genomic_DNA"/>
</dbReference>
<sequence>MAITTEFILSSPVLPLVSITERLPPNEIECTHALCLQSDVRMFIVQIDPDDDVAEAELVALDEIEETTVLGETSEKVVYKLTVDIDESVSAAFDPERIDGAPVEPTTITPEGWHERKVFTDFEAFTEFRESCEDNGISFDLLSMTPDPSQADEVSQDGLTDRQREALTLAISRGYYESPRQVTTEALAEEMGISQPSLSGLLRRAERRVLTASLDTRVTLNTLS</sequence>
<dbReference type="GeneID" id="56077682"/>
<keyword evidence="5" id="KW-1185">Reference proteome</keyword>
<evidence type="ECO:0000256" key="1">
    <source>
        <dbReference type="ARBA" id="ARBA00023015"/>
    </source>
</evidence>
<gene>
    <name evidence="4" type="ORF">HZS55_07425</name>
</gene>
<dbReference type="Pfam" id="PF04967">
    <property type="entry name" value="HTH_10"/>
    <property type="match status" value="1"/>
</dbReference>
<organism evidence="4 5">
    <name type="scientific">Halosimplex rubrum</name>
    <dbReference type="NCBI Taxonomy" id="869889"/>
    <lineage>
        <taxon>Archaea</taxon>
        <taxon>Methanobacteriati</taxon>
        <taxon>Methanobacteriota</taxon>
        <taxon>Stenosarchaea group</taxon>
        <taxon>Halobacteria</taxon>
        <taxon>Halobacteriales</taxon>
        <taxon>Haloarculaceae</taxon>
        <taxon>Halosimplex</taxon>
    </lineage>
</organism>
<dbReference type="InterPro" id="IPR007050">
    <property type="entry name" value="HTH_bacterioopsin"/>
</dbReference>
<dbReference type="PANTHER" id="PTHR34236:SF1">
    <property type="entry name" value="DIMETHYL SULFOXIDE REDUCTASE TRANSCRIPTIONAL ACTIVATOR"/>
    <property type="match status" value="1"/>
</dbReference>
<evidence type="ECO:0000259" key="3">
    <source>
        <dbReference type="Pfam" id="PF04967"/>
    </source>
</evidence>
<dbReference type="KEGG" id="hrr:HZS55_07425"/>
<proteinExistence type="predicted"/>
<accession>A0A7D5TN65</accession>
<reference evidence="4 5" key="1">
    <citation type="submission" date="2020-07" db="EMBL/GenBank/DDBJ databases">
        <title>Halosimplex pelagicum sp. nov. and Halosimplex rubrum sp. nov., isolated from salted brown alga Laminaria, and emended description of the genus Halosimplex.</title>
        <authorList>
            <person name="Cui H."/>
        </authorList>
    </citation>
    <scope>NUCLEOTIDE SEQUENCE [LARGE SCALE GENOMIC DNA]</scope>
    <source>
        <strain evidence="4 5">R27</strain>
    </source>
</reference>
<dbReference type="AlphaFoldDB" id="A0A7D5TN65"/>
<protein>
    <submittedName>
        <fullName evidence="4">Helix-turn-helix domain-containing protein</fullName>
    </submittedName>
</protein>
<evidence type="ECO:0000313" key="4">
    <source>
        <dbReference type="EMBL" id="QLH77134.1"/>
    </source>
</evidence>
<keyword evidence="2" id="KW-0804">Transcription</keyword>
<evidence type="ECO:0000256" key="2">
    <source>
        <dbReference type="ARBA" id="ARBA00023163"/>
    </source>
</evidence>
<dbReference type="PANTHER" id="PTHR34236">
    <property type="entry name" value="DIMETHYL SULFOXIDE REDUCTASE TRANSCRIPTIONAL ACTIVATOR"/>
    <property type="match status" value="1"/>
</dbReference>
<name>A0A7D5TN65_9EURY</name>
<feature type="domain" description="HTH bat-type" evidence="3">
    <location>
        <begin position="159"/>
        <end position="210"/>
    </location>
</feature>
<keyword evidence="1" id="KW-0805">Transcription regulation</keyword>